<organism evidence="1 2">
    <name type="scientific">Reticulibacter mediterranei</name>
    <dbReference type="NCBI Taxonomy" id="2778369"/>
    <lineage>
        <taxon>Bacteria</taxon>
        <taxon>Bacillati</taxon>
        <taxon>Chloroflexota</taxon>
        <taxon>Ktedonobacteria</taxon>
        <taxon>Ktedonobacterales</taxon>
        <taxon>Reticulibacteraceae</taxon>
        <taxon>Reticulibacter</taxon>
    </lineage>
</organism>
<proteinExistence type="predicted"/>
<reference evidence="1" key="1">
    <citation type="submission" date="2020-10" db="EMBL/GenBank/DDBJ databases">
        <title>Taxonomic study of unclassified bacteria belonging to the class Ktedonobacteria.</title>
        <authorList>
            <person name="Yabe S."/>
            <person name="Wang C.M."/>
            <person name="Zheng Y."/>
            <person name="Sakai Y."/>
            <person name="Cavaletti L."/>
            <person name="Monciardini P."/>
            <person name="Donadio S."/>
        </authorList>
    </citation>
    <scope>NUCLEOTIDE SEQUENCE</scope>
    <source>
        <strain evidence="1">ID150040</strain>
    </source>
</reference>
<sequence length="112" mass="12094">MEGTLFAIGQIYTLDGPDGPQITEGKPLEIQLGGHWIAGHIERAGRQVAQPAGIDDVMEASEESFPASDAPSWSPGTISRDSPSMYRAAYRFVADADNTVCGLYPGMRVRMH</sequence>
<dbReference type="Proteomes" id="UP000597444">
    <property type="component" value="Unassembled WGS sequence"/>
</dbReference>
<dbReference type="EMBL" id="BNJK01000002">
    <property type="protein sequence ID" value="GHO98254.1"/>
    <property type="molecule type" value="Genomic_DNA"/>
</dbReference>
<evidence type="ECO:0000313" key="1">
    <source>
        <dbReference type="EMBL" id="GHO98254.1"/>
    </source>
</evidence>
<dbReference type="RefSeq" id="WP_220209012.1">
    <property type="nucleotide sequence ID" value="NZ_BNJK01000002.1"/>
</dbReference>
<keyword evidence="2" id="KW-1185">Reference proteome</keyword>
<accession>A0A8J3IUR9</accession>
<dbReference type="AlphaFoldDB" id="A0A8J3IUR9"/>
<protein>
    <submittedName>
        <fullName evidence="1">Uncharacterized protein</fullName>
    </submittedName>
</protein>
<gene>
    <name evidence="1" type="ORF">KSF_083020</name>
</gene>
<name>A0A8J3IUR9_9CHLR</name>
<evidence type="ECO:0000313" key="2">
    <source>
        <dbReference type="Proteomes" id="UP000597444"/>
    </source>
</evidence>
<comment type="caution">
    <text evidence="1">The sequence shown here is derived from an EMBL/GenBank/DDBJ whole genome shotgun (WGS) entry which is preliminary data.</text>
</comment>